<dbReference type="AlphaFoldDB" id="A0A175YF77"/>
<keyword evidence="3" id="KW-1185">Reference proteome</keyword>
<reference evidence="2" key="2">
    <citation type="submission" date="2022-03" db="EMBL/GenBank/DDBJ databases">
        <title>Draft title - Genomic analysis of global carrot germplasm unveils the trajectory of domestication and the origin of high carotenoid orange carrot.</title>
        <authorList>
            <person name="Iorizzo M."/>
            <person name="Ellison S."/>
            <person name="Senalik D."/>
            <person name="Macko-Podgorni A."/>
            <person name="Grzebelus D."/>
            <person name="Bostan H."/>
            <person name="Rolling W."/>
            <person name="Curaba J."/>
            <person name="Simon P."/>
        </authorList>
    </citation>
    <scope>NUCLEOTIDE SEQUENCE</scope>
    <source>
        <tissue evidence="2">Leaf</tissue>
    </source>
</reference>
<accession>A0A175YF77</accession>
<proteinExistence type="predicted"/>
<evidence type="ECO:0000313" key="1">
    <source>
        <dbReference type="EMBL" id="KZM81838.1"/>
    </source>
</evidence>
<sequence length="65" mass="7497">MDEKNLDEKNTIENTHALSYWTTERMQTIDIAQFYSGKVSKMREANKPVALHTTKGEIYLFVVGC</sequence>
<gene>
    <name evidence="1" type="ORF">DCAR_029451</name>
    <name evidence="2" type="ORF">DCAR_0414612</name>
</gene>
<organism evidence="1">
    <name type="scientific">Daucus carota subsp. sativus</name>
    <name type="common">Carrot</name>
    <dbReference type="NCBI Taxonomy" id="79200"/>
    <lineage>
        <taxon>Eukaryota</taxon>
        <taxon>Viridiplantae</taxon>
        <taxon>Streptophyta</taxon>
        <taxon>Embryophyta</taxon>
        <taxon>Tracheophyta</taxon>
        <taxon>Spermatophyta</taxon>
        <taxon>Magnoliopsida</taxon>
        <taxon>eudicotyledons</taxon>
        <taxon>Gunneridae</taxon>
        <taxon>Pentapetalae</taxon>
        <taxon>asterids</taxon>
        <taxon>campanulids</taxon>
        <taxon>Apiales</taxon>
        <taxon>Apiaceae</taxon>
        <taxon>Apioideae</taxon>
        <taxon>Scandiceae</taxon>
        <taxon>Daucinae</taxon>
        <taxon>Daucus</taxon>
        <taxon>Daucus sect. Daucus</taxon>
    </lineage>
</organism>
<protein>
    <submittedName>
        <fullName evidence="1">Uncharacterized protein</fullName>
    </submittedName>
</protein>
<dbReference type="Gramene" id="KZM81838">
    <property type="protein sequence ID" value="KZM81838"/>
    <property type="gene ID" value="DCAR_029451"/>
</dbReference>
<name>A0A175YF77_DAUCS</name>
<evidence type="ECO:0000313" key="3">
    <source>
        <dbReference type="Proteomes" id="UP000077755"/>
    </source>
</evidence>
<dbReference type="Proteomes" id="UP000077755">
    <property type="component" value="Chromosome 4"/>
</dbReference>
<dbReference type="EMBL" id="CP093346">
    <property type="protein sequence ID" value="WOG95300.1"/>
    <property type="molecule type" value="Genomic_DNA"/>
</dbReference>
<dbReference type="EMBL" id="LNRQ01000009">
    <property type="protein sequence ID" value="KZM81838.1"/>
    <property type="molecule type" value="Genomic_DNA"/>
</dbReference>
<reference evidence="1" key="1">
    <citation type="journal article" date="2016" name="Nat. Genet.">
        <title>A high-quality carrot genome assembly provides new insights into carotenoid accumulation and asterid genome evolution.</title>
        <authorList>
            <person name="Iorizzo M."/>
            <person name="Ellison S."/>
            <person name="Senalik D."/>
            <person name="Zeng P."/>
            <person name="Satapoomin P."/>
            <person name="Huang J."/>
            <person name="Bowman M."/>
            <person name="Iovene M."/>
            <person name="Sanseverino W."/>
            <person name="Cavagnaro P."/>
            <person name="Yildiz M."/>
            <person name="Macko-Podgorni A."/>
            <person name="Moranska E."/>
            <person name="Grzebelus E."/>
            <person name="Grzebelus D."/>
            <person name="Ashrafi H."/>
            <person name="Zheng Z."/>
            <person name="Cheng S."/>
            <person name="Spooner D."/>
            <person name="Van Deynze A."/>
            <person name="Simon P."/>
        </authorList>
    </citation>
    <scope>NUCLEOTIDE SEQUENCE [LARGE SCALE GENOMIC DNA]</scope>
    <source>
        <tissue evidence="1">Leaf</tissue>
    </source>
</reference>
<evidence type="ECO:0000313" key="2">
    <source>
        <dbReference type="EMBL" id="WOG95300.1"/>
    </source>
</evidence>